<dbReference type="Gene3D" id="3.40.50.2300">
    <property type="match status" value="1"/>
</dbReference>
<dbReference type="PANTHER" id="PTHR44520">
    <property type="entry name" value="RESPONSE REGULATOR RCP1-RELATED"/>
    <property type="match status" value="1"/>
</dbReference>
<reference evidence="4" key="1">
    <citation type="submission" date="2017-04" db="EMBL/GenBank/DDBJ databases">
        <authorList>
            <person name="Varghese N."/>
            <person name="Submissions S."/>
        </authorList>
    </citation>
    <scope>NUCLEOTIDE SEQUENCE [LARGE SCALE GENOMIC DNA]</scope>
    <source>
        <strain evidence="4">DSM 4125</strain>
    </source>
</reference>
<dbReference type="EMBL" id="FXAW01000001">
    <property type="protein sequence ID" value="SMG15654.1"/>
    <property type="molecule type" value="Genomic_DNA"/>
</dbReference>
<name>A0A1X7IM47_9BACT</name>
<dbReference type="STRING" id="1028.SAMN05661096_00792"/>
<sequence length="142" mass="15987">MENLNILLVEDNDMDILITKEILSTSRILQTLNIVSTAEEAISYVNQWAPFQQIEKPELILLDINLPFGNGFGVLVEVKENPEICDIPVVILTSSTCQYDKEFALKNGADYYMEKPLDIPALKTFLKEGKKAVELQESLVTP</sequence>
<dbReference type="GO" id="GO:0000160">
    <property type="term" value="P:phosphorelay signal transduction system"/>
    <property type="evidence" value="ECO:0007669"/>
    <property type="project" value="InterPro"/>
</dbReference>
<proteinExistence type="predicted"/>
<dbReference type="RefSeq" id="WP_085515769.1">
    <property type="nucleotide sequence ID" value="NZ_FXAW01000001.1"/>
</dbReference>
<organism evidence="3 4">
    <name type="scientific">Marivirga sericea</name>
    <dbReference type="NCBI Taxonomy" id="1028"/>
    <lineage>
        <taxon>Bacteria</taxon>
        <taxon>Pseudomonadati</taxon>
        <taxon>Bacteroidota</taxon>
        <taxon>Cytophagia</taxon>
        <taxon>Cytophagales</taxon>
        <taxon>Marivirgaceae</taxon>
        <taxon>Marivirga</taxon>
    </lineage>
</organism>
<dbReference type="OrthoDB" id="7631574at2"/>
<keyword evidence="4" id="KW-1185">Reference proteome</keyword>
<dbReference type="AlphaFoldDB" id="A0A1X7IM47"/>
<dbReference type="Proteomes" id="UP000193804">
    <property type="component" value="Unassembled WGS sequence"/>
</dbReference>
<protein>
    <submittedName>
        <fullName evidence="3">Response regulator receiver domain-containing protein</fullName>
    </submittedName>
</protein>
<evidence type="ECO:0000313" key="3">
    <source>
        <dbReference type="EMBL" id="SMG15654.1"/>
    </source>
</evidence>
<evidence type="ECO:0000259" key="2">
    <source>
        <dbReference type="PROSITE" id="PS50110"/>
    </source>
</evidence>
<evidence type="ECO:0000256" key="1">
    <source>
        <dbReference type="PROSITE-ProRule" id="PRU00169"/>
    </source>
</evidence>
<dbReference type="SUPFAM" id="SSF52172">
    <property type="entry name" value="CheY-like"/>
    <property type="match status" value="1"/>
</dbReference>
<feature type="modified residue" description="4-aspartylphosphate" evidence="1">
    <location>
        <position position="63"/>
    </location>
</feature>
<dbReference type="InterPro" id="IPR001789">
    <property type="entry name" value="Sig_transdc_resp-reg_receiver"/>
</dbReference>
<accession>A0A1X7IM47</accession>
<feature type="domain" description="Response regulatory" evidence="2">
    <location>
        <begin position="5"/>
        <end position="130"/>
    </location>
</feature>
<keyword evidence="1" id="KW-0597">Phosphoprotein</keyword>
<dbReference type="SMART" id="SM00448">
    <property type="entry name" value="REC"/>
    <property type="match status" value="1"/>
</dbReference>
<dbReference type="PANTHER" id="PTHR44520:SF2">
    <property type="entry name" value="RESPONSE REGULATOR RCP1"/>
    <property type="match status" value="1"/>
</dbReference>
<gene>
    <name evidence="3" type="ORF">SAMN05661096_00792</name>
</gene>
<dbReference type="InterPro" id="IPR052893">
    <property type="entry name" value="TCS_response_regulator"/>
</dbReference>
<dbReference type="PROSITE" id="PS50110">
    <property type="entry name" value="RESPONSE_REGULATORY"/>
    <property type="match status" value="1"/>
</dbReference>
<dbReference type="InterPro" id="IPR011006">
    <property type="entry name" value="CheY-like_superfamily"/>
</dbReference>
<evidence type="ECO:0000313" key="4">
    <source>
        <dbReference type="Proteomes" id="UP000193804"/>
    </source>
</evidence>
<dbReference type="Pfam" id="PF00072">
    <property type="entry name" value="Response_reg"/>
    <property type="match status" value="1"/>
</dbReference>